<dbReference type="EMBL" id="CP014862">
    <property type="protein sequence ID" value="ASJ03210.1"/>
    <property type="molecule type" value="Genomic_DNA"/>
</dbReference>
<feature type="transmembrane region" description="Helical" evidence="2">
    <location>
        <begin position="450"/>
        <end position="470"/>
    </location>
</feature>
<dbReference type="GeneID" id="33320363"/>
<evidence type="ECO:0000313" key="4">
    <source>
        <dbReference type="Proteomes" id="UP000250179"/>
    </source>
</evidence>
<proteinExistence type="predicted"/>
<accession>A0A2Z2M9J0</accession>
<dbReference type="RefSeq" id="WP_088858466.1">
    <property type="nucleotide sequence ID" value="NZ_CP014862.1"/>
</dbReference>
<feature type="transmembrane region" description="Helical" evidence="2">
    <location>
        <begin position="350"/>
        <end position="370"/>
    </location>
</feature>
<feature type="compositionally biased region" description="Basic and acidic residues" evidence="1">
    <location>
        <begin position="568"/>
        <end position="580"/>
    </location>
</feature>
<protein>
    <submittedName>
        <fullName evidence="3">Dolichyl-phosphate-mannose--protein mannosyltransferase</fullName>
    </submittedName>
</protein>
<sequence length="604" mass="68511">MVTMRQVKFVLFILVAIGIMGASLWYAFDTASKASLKDYVGDEVWYVPAARNTLHRLGLQAHYVHNGYEGVNVIFASDKDKLKYRHFVDEALVIYKGNMSATISYKEFPGMYVEIPREKMDKFLKHLEDNIPPEAYYVVTGYQYPDKDNIQNYLNTEHPFLGKDFIMLSMLLFGDYPYDWRVPGLVLYGLLQLLVLLTAYRITKSYLASLIALFFAAVDPTLQATAVTAMLDIYVAAFVMIFVFLLTYGWRNLSGLGIGLGAATKLSGAFGYPVLFLRLLADLKGETDWKKGVRIVVVLALLGGAIVAYAEHRAGFWDAKYFYILTLLTLLALAEFSYSSRDAVKELVYVLNAGLILPLVGFIIPELPIIKAYGFDPWLRDFLGSFKWHLSYKGENPWTAPFWEWFYNGNSFHFHFNPDVVASTNPTLLLFMIVAIFAIPYVWKRRGEGALVPFGVFWSTVLLFALQYAMGGKTQFSFYATALVPEAAVVMGVVVYDIVNWEAFTDSLLDYLYWLGRICRIGRFVDYVENKRAEKEEKAEETTAPTILPSIPLPPTVYVQYHGLPKKRAVEREAKRREPKPGGLPRKGGKSESEKASEEDEENL</sequence>
<keyword evidence="3" id="KW-0328">Glycosyltransferase</keyword>
<dbReference type="OrthoDB" id="85618at2157"/>
<feature type="transmembrane region" description="Helical" evidence="2">
    <location>
        <begin position="426"/>
        <end position="443"/>
    </location>
</feature>
<keyword evidence="2" id="KW-1133">Transmembrane helix</keyword>
<dbReference type="Proteomes" id="UP000250179">
    <property type="component" value="Chromosome"/>
</dbReference>
<dbReference type="GO" id="GO:0016757">
    <property type="term" value="F:glycosyltransferase activity"/>
    <property type="evidence" value="ECO:0007669"/>
    <property type="project" value="UniProtKB-KW"/>
</dbReference>
<keyword evidence="2" id="KW-0812">Transmembrane</keyword>
<organism evidence="3 4">
    <name type="scientific">Thermococcus profundus</name>
    <dbReference type="NCBI Taxonomy" id="49899"/>
    <lineage>
        <taxon>Archaea</taxon>
        <taxon>Methanobacteriati</taxon>
        <taxon>Methanobacteriota</taxon>
        <taxon>Thermococci</taxon>
        <taxon>Thermococcales</taxon>
        <taxon>Thermococcaceae</taxon>
        <taxon>Thermococcus</taxon>
    </lineage>
</organism>
<feature type="transmembrane region" description="Helical" evidence="2">
    <location>
        <begin position="321"/>
        <end position="338"/>
    </location>
</feature>
<name>A0A2Z2M9J0_THEPR</name>
<gene>
    <name evidence="3" type="ORF">A3L09_08060</name>
</gene>
<dbReference type="AlphaFoldDB" id="A0A2Z2M9J0"/>
<keyword evidence="4" id="KW-1185">Reference proteome</keyword>
<keyword evidence="3" id="KW-0808">Transferase</keyword>
<feature type="transmembrane region" description="Helical" evidence="2">
    <location>
        <begin position="292"/>
        <end position="309"/>
    </location>
</feature>
<feature type="transmembrane region" description="Helical" evidence="2">
    <location>
        <begin position="229"/>
        <end position="250"/>
    </location>
</feature>
<evidence type="ECO:0000313" key="3">
    <source>
        <dbReference type="EMBL" id="ASJ03210.1"/>
    </source>
</evidence>
<evidence type="ECO:0000256" key="2">
    <source>
        <dbReference type="SAM" id="Phobius"/>
    </source>
</evidence>
<dbReference type="KEGG" id="tprf:A3L09_08060"/>
<evidence type="ECO:0000256" key="1">
    <source>
        <dbReference type="SAM" id="MobiDB-lite"/>
    </source>
</evidence>
<feature type="transmembrane region" description="Helical" evidence="2">
    <location>
        <begin position="180"/>
        <end position="200"/>
    </location>
</feature>
<feature type="transmembrane region" description="Helical" evidence="2">
    <location>
        <begin position="256"/>
        <end position="280"/>
    </location>
</feature>
<keyword evidence="2" id="KW-0472">Membrane</keyword>
<reference evidence="3 4" key="1">
    <citation type="submission" date="2016-03" db="EMBL/GenBank/DDBJ databases">
        <title>Complete genome sequence of Thermococcus profundus strain DT5432.</title>
        <authorList>
            <person name="Oger P.M."/>
        </authorList>
    </citation>
    <scope>NUCLEOTIDE SEQUENCE [LARGE SCALE GENOMIC DNA]</scope>
    <source>
        <strain evidence="3 4">DT 5432</strain>
    </source>
</reference>
<feature type="region of interest" description="Disordered" evidence="1">
    <location>
        <begin position="568"/>
        <end position="604"/>
    </location>
</feature>
<feature type="transmembrane region" description="Helical" evidence="2">
    <location>
        <begin position="6"/>
        <end position="28"/>
    </location>
</feature>